<sequence>MSEATRGRELTATVAGCVVRATSAGQGPPLVVLDHSIADRRWHAIHDLLAANHTVHALDLPGFNGAPRPSWARDVRDVATLIGGYIRKVVGGPVSLVGSEFGGWIAAELAAFVPELVSRLTLVGSAGMLPTDGQITDMMLVSHSGYARQCFSGDAAYDAFFTDGLTDERLLAWDFNREMVARVAWKPYMYNRRLAPMLADVAAPTVVVWGERDHVMPRSCADQFVEHIPGATLETIHGCGNAVALERPDALAAVVNTLVAR</sequence>
<dbReference type="EMBL" id="CAFBOS010000195">
    <property type="protein sequence ID" value="CAB5015935.1"/>
    <property type="molecule type" value="Genomic_DNA"/>
</dbReference>
<gene>
    <name evidence="2" type="ORF">UFOPK2754_02764</name>
    <name evidence="3" type="ORF">UFOPK3139_03398</name>
    <name evidence="4" type="ORF">UFOPK3543_03392</name>
    <name evidence="5" type="ORF">UFOPK3967_02496</name>
</gene>
<dbReference type="Pfam" id="PF12697">
    <property type="entry name" value="Abhydrolase_6"/>
    <property type="match status" value="1"/>
</dbReference>
<organism evidence="4">
    <name type="scientific">freshwater metagenome</name>
    <dbReference type="NCBI Taxonomy" id="449393"/>
    <lineage>
        <taxon>unclassified sequences</taxon>
        <taxon>metagenomes</taxon>
        <taxon>ecological metagenomes</taxon>
    </lineage>
</organism>
<evidence type="ECO:0000313" key="5">
    <source>
        <dbReference type="EMBL" id="CAB5015935.1"/>
    </source>
</evidence>
<dbReference type="Gene3D" id="3.40.50.1820">
    <property type="entry name" value="alpha/beta hydrolase"/>
    <property type="match status" value="1"/>
</dbReference>
<dbReference type="SUPFAM" id="SSF53474">
    <property type="entry name" value="alpha/beta-Hydrolases"/>
    <property type="match status" value="1"/>
</dbReference>
<evidence type="ECO:0000313" key="3">
    <source>
        <dbReference type="EMBL" id="CAB4836952.1"/>
    </source>
</evidence>
<dbReference type="AlphaFoldDB" id="A0A6J7JKV5"/>
<dbReference type="InterPro" id="IPR000073">
    <property type="entry name" value="AB_hydrolase_1"/>
</dbReference>
<evidence type="ECO:0000313" key="4">
    <source>
        <dbReference type="EMBL" id="CAB4943653.1"/>
    </source>
</evidence>
<proteinExistence type="predicted"/>
<accession>A0A6J7JKV5</accession>
<dbReference type="PANTHER" id="PTHR46438:SF11">
    <property type="entry name" value="LIPASE-RELATED"/>
    <property type="match status" value="1"/>
</dbReference>
<dbReference type="EMBL" id="CAFBMH010000266">
    <property type="protein sequence ID" value="CAB4943653.1"/>
    <property type="molecule type" value="Genomic_DNA"/>
</dbReference>
<dbReference type="InterPro" id="IPR029058">
    <property type="entry name" value="AB_hydrolase_fold"/>
</dbReference>
<dbReference type="PANTHER" id="PTHR46438">
    <property type="entry name" value="ALPHA/BETA-HYDROLASES SUPERFAMILY PROTEIN"/>
    <property type="match status" value="1"/>
</dbReference>
<evidence type="ECO:0000313" key="2">
    <source>
        <dbReference type="EMBL" id="CAB4765813.1"/>
    </source>
</evidence>
<reference evidence="4" key="1">
    <citation type="submission" date="2020-05" db="EMBL/GenBank/DDBJ databases">
        <authorList>
            <person name="Chiriac C."/>
            <person name="Salcher M."/>
            <person name="Ghai R."/>
            <person name="Kavagutti S V."/>
        </authorList>
    </citation>
    <scope>NUCLEOTIDE SEQUENCE</scope>
</reference>
<protein>
    <submittedName>
        <fullName evidence="4">Unannotated protein</fullName>
    </submittedName>
</protein>
<name>A0A6J7JKV5_9ZZZZ</name>
<dbReference type="EMBL" id="CAFABA010000272">
    <property type="protein sequence ID" value="CAB4836952.1"/>
    <property type="molecule type" value="Genomic_DNA"/>
</dbReference>
<feature type="domain" description="AB hydrolase-1" evidence="1">
    <location>
        <begin position="40"/>
        <end position="254"/>
    </location>
</feature>
<evidence type="ECO:0000259" key="1">
    <source>
        <dbReference type="Pfam" id="PF12697"/>
    </source>
</evidence>
<dbReference type="EMBL" id="CAEZYR010000140">
    <property type="protein sequence ID" value="CAB4765813.1"/>
    <property type="molecule type" value="Genomic_DNA"/>
</dbReference>
<dbReference type="PRINTS" id="PR00111">
    <property type="entry name" value="ABHYDROLASE"/>
</dbReference>